<comment type="caution">
    <text evidence="1">The sequence shown here is derived from an EMBL/GenBank/DDBJ whole genome shotgun (WGS) entry which is preliminary data.</text>
</comment>
<dbReference type="PANTHER" id="PTHR45947:SF3">
    <property type="entry name" value="SULFOQUINOVOSYL TRANSFERASE SQD2"/>
    <property type="match status" value="1"/>
</dbReference>
<dbReference type="RefSeq" id="WP_115892429.1">
    <property type="nucleotide sequence ID" value="NZ_QREL01000001.1"/>
</dbReference>
<reference evidence="1 2" key="1">
    <citation type="submission" date="2018-07" db="EMBL/GenBank/DDBJ databases">
        <title>Genomic Encyclopedia of Type Strains, Phase IV (KMG-IV): sequencing the most valuable type-strain genomes for metagenomic binning, comparative biology and taxonomic classification.</title>
        <authorList>
            <person name="Goeker M."/>
        </authorList>
    </citation>
    <scope>NUCLEOTIDE SEQUENCE [LARGE SCALE GENOMIC DNA]</scope>
    <source>
        <strain evidence="1 2">DSM 7466</strain>
    </source>
</reference>
<dbReference type="Gene3D" id="3.40.50.2000">
    <property type="entry name" value="Glycogen Phosphorylase B"/>
    <property type="match status" value="1"/>
</dbReference>
<dbReference type="CDD" id="cd03801">
    <property type="entry name" value="GT4_PimA-like"/>
    <property type="match status" value="1"/>
</dbReference>
<evidence type="ECO:0000313" key="2">
    <source>
        <dbReference type="Proteomes" id="UP000256864"/>
    </source>
</evidence>
<keyword evidence="2" id="KW-1185">Reference proteome</keyword>
<gene>
    <name evidence="1" type="ORF">C7452_1018</name>
</gene>
<dbReference type="PANTHER" id="PTHR45947">
    <property type="entry name" value="SULFOQUINOVOSYL TRANSFERASE SQD2"/>
    <property type="match status" value="1"/>
</dbReference>
<dbReference type="Proteomes" id="UP000256864">
    <property type="component" value="Unassembled WGS sequence"/>
</dbReference>
<organism evidence="1 2">
    <name type="scientific">Methanothermobacter defluvii</name>
    <dbReference type="NCBI Taxonomy" id="49339"/>
    <lineage>
        <taxon>Archaea</taxon>
        <taxon>Methanobacteriati</taxon>
        <taxon>Methanobacteriota</taxon>
        <taxon>Methanomada group</taxon>
        <taxon>Methanobacteria</taxon>
        <taxon>Methanobacteriales</taxon>
        <taxon>Methanobacteriaceae</taxon>
        <taxon>Methanothermobacter</taxon>
    </lineage>
</organism>
<protein>
    <submittedName>
        <fullName evidence="1">Glycosyltransferase involved in cell wall biosynthesis</fullName>
    </submittedName>
</protein>
<evidence type="ECO:0000313" key="1">
    <source>
        <dbReference type="EMBL" id="REE28987.1"/>
    </source>
</evidence>
<dbReference type="GO" id="GO:0016757">
    <property type="term" value="F:glycosyltransferase activity"/>
    <property type="evidence" value="ECO:0007669"/>
    <property type="project" value="TreeGrafter"/>
</dbReference>
<dbReference type="EMBL" id="QREL01000001">
    <property type="protein sequence ID" value="REE28987.1"/>
    <property type="molecule type" value="Genomic_DNA"/>
</dbReference>
<keyword evidence="1" id="KW-0808">Transferase</keyword>
<dbReference type="Pfam" id="PF13692">
    <property type="entry name" value="Glyco_trans_1_4"/>
    <property type="match status" value="1"/>
</dbReference>
<sequence length="336" mass="38867">MRICLLGEFDVDLDEAMRKTAYYLYKNLSRDHNVLKLNLRNIFSFSFWCSLRDFRPSLVHYVSGSSLKSFIILKFISKLFNAKSVISIMRPTFSKLSLQFIRFFKPDLVIVQSLENQKKFKRLGLNTLFFPLVGIETEKFCPAIKQKKAMLRSDFNLRNDAFIALHVGSIKEGRNLKWLIRLQEEFDDVQILIVGAVSQGIEEKILTELKNAGCIIWDSYFKNIEMIYALADCYVFPVLSKENLIGKSKADCIDMPLSVFEAMACNLPVVSTKFGGLPEIFEGGDGLIFVEDFNEFLEAVKYLKDSNKEIKTHKKVKMYSWSLVSRRIEDVYKKLQ</sequence>
<dbReference type="AlphaFoldDB" id="A0A371NEQ7"/>
<name>A0A371NEQ7_9EURY</name>
<dbReference type="InterPro" id="IPR050194">
    <property type="entry name" value="Glycosyltransferase_grp1"/>
</dbReference>
<dbReference type="SUPFAM" id="SSF53756">
    <property type="entry name" value="UDP-Glycosyltransferase/glycogen phosphorylase"/>
    <property type="match status" value="1"/>
</dbReference>
<proteinExistence type="predicted"/>
<accession>A0A371NEQ7</accession>